<dbReference type="OrthoDB" id="449062at2759"/>
<organism evidence="1 2">
    <name type="scientific">Brassica carinata</name>
    <name type="common">Ethiopian mustard</name>
    <name type="synonym">Abyssinian cabbage</name>
    <dbReference type="NCBI Taxonomy" id="52824"/>
    <lineage>
        <taxon>Eukaryota</taxon>
        <taxon>Viridiplantae</taxon>
        <taxon>Streptophyta</taxon>
        <taxon>Embryophyta</taxon>
        <taxon>Tracheophyta</taxon>
        <taxon>Spermatophyta</taxon>
        <taxon>Magnoliopsida</taxon>
        <taxon>eudicotyledons</taxon>
        <taxon>Gunneridae</taxon>
        <taxon>Pentapetalae</taxon>
        <taxon>rosids</taxon>
        <taxon>malvids</taxon>
        <taxon>Brassicales</taxon>
        <taxon>Brassicaceae</taxon>
        <taxon>Brassiceae</taxon>
        <taxon>Brassica</taxon>
    </lineage>
</organism>
<dbReference type="AlphaFoldDB" id="A0A8X7SJI6"/>
<dbReference type="InterPro" id="IPR016024">
    <property type="entry name" value="ARM-type_fold"/>
</dbReference>
<proteinExistence type="predicted"/>
<reference evidence="1 2" key="1">
    <citation type="submission" date="2020-02" db="EMBL/GenBank/DDBJ databases">
        <authorList>
            <person name="Ma Q."/>
            <person name="Huang Y."/>
            <person name="Song X."/>
            <person name="Pei D."/>
        </authorList>
    </citation>
    <scope>NUCLEOTIDE SEQUENCE [LARGE SCALE GENOMIC DNA]</scope>
    <source>
        <strain evidence="1">Sxm20200214</strain>
        <tissue evidence="1">Leaf</tissue>
    </source>
</reference>
<comment type="caution">
    <text evidence="1">The sequence shown here is derived from an EMBL/GenBank/DDBJ whole genome shotgun (WGS) entry which is preliminary data.</text>
</comment>
<dbReference type="InterPro" id="IPR011989">
    <property type="entry name" value="ARM-like"/>
</dbReference>
<name>A0A8X7SJI6_BRACI</name>
<accession>A0A8X7SJI6</accession>
<keyword evidence="2" id="KW-1185">Reference proteome</keyword>
<dbReference type="EMBL" id="JAAMPC010000006">
    <property type="protein sequence ID" value="KAG2307528.1"/>
    <property type="molecule type" value="Genomic_DNA"/>
</dbReference>
<evidence type="ECO:0000313" key="1">
    <source>
        <dbReference type="EMBL" id="KAG2307528.1"/>
    </source>
</evidence>
<protein>
    <submittedName>
        <fullName evidence="1">Uncharacterized protein</fullName>
    </submittedName>
</protein>
<evidence type="ECO:0000313" key="2">
    <source>
        <dbReference type="Proteomes" id="UP000886595"/>
    </source>
</evidence>
<dbReference type="Gene3D" id="1.25.10.10">
    <property type="entry name" value="Leucine-rich Repeat Variant"/>
    <property type="match status" value="1"/>
</dbReference>
<gene>
    <name evidence="1" type="ORF">Bca52824_027276</name>
</gene>
<sequence>MNISNKTKNLRTFAKLGIARALTEALQAGIGSNTLVSASIALKSIAVNDEICKYIAESGGIDTLLRCIDDSGEQGNKKTAAKTCCSLLSKISDF</sequence>
<dbReference type="SUPFAM" id="SSF48371">
    <property type="entry name" value="ARM repeat"/>
    <property type="match status" value="1"/>
</dbReference>
<dbReference type="Proteomes" id="UP000886595">
    <property type="component" value="Unassembled WGS sequence"/>
</dbReference>